<dbReference type="InterPro" id="IPR011032">
    <property type="entry name" value="GroES-like_sf"/>
</dbReference>
<feature type="domain" description="Enoyl reductase (ER)" evidence="3">
    <location>
        <begin position="14"/>
        <end position="324"/>
    </location>
</feature>
<reference evidence="4 5" key="1">
    <citation type="submission" date="2022-08" db="EMBL/GenBank/DDBJ databases">
        <title>Reclassification of Massilia species as members of the genera Telluria, Duganella, Pseudoduganella, Mokoshia gen. nov. and Zemynaea gen. nov. using orthogonal and non-orthogonal genome-based approaches.</title>
        <authorList>
            <person name="Bowman J.P."/>
        </authorList>
    </citation>
    <scope>NUCLEOTIDE SEQUENCE [LARGE SCALE GENOMIC DNA]</scope>
    <source>
        <strain evidence="4 5">JCM 31316</strain>
    </source>
</reference>
<dbReference type="InterPro" id="IPR013154">
    <property type="entry name" value="ADH-like_N"/>
</dbReference>
<dbReference type="CDD" id="cd05286">
    <property type="entry name" value="QOR2"/>
    <property type="match status" value="1"/>
</dbReference>
<keyword evidence="5" id="KW-1185">Reference proteome</keyword>
<dbReference type="InterPro" id="IPR002364">
    <property type="entry name" value="Quin_OxRdtase/zeta-crystal_CS"/>
</dbReference>
<dbReference type="PROSITE" id="PS01162">
    <property type="entry name" value="QOR_ZETA_CRYSTAL"/>
    <property type="match status" value="1"/>
</dbReference>
<evidence type="ECO:0000256" key="2">
    <source>
        <dbReference type="ARBA" id="ARBA00023002"/>
    </source>
</evidence>
<dbReference type="Pfam" id="PF08240">
    <property type="entry name" value="ADH_N"/>
    <property type="match status" value="1"/>
</dbReference>
<dbReference type="SUPFAM" id="SSF50129">
    <property type="entry name" value="GroES-like"/>
    <property type="match status" value="1"/>
</dbReference>
<dbReference type="PANTHER" id="PTHR48106">
    <property type="entry name" value="QUINONE OXIDOREDUCTASE PIG3-RELATED"/>
    <property type="match status" value="1"/>
</dbReference>
<protein>
    <submittedName>
        <fullName evidence="4">Quinone oxidoreductase</fullName>
    </submittedName>
</protein>
<dbReference type="InterPro" id="IPR013149">
    <property type="entry name" value="ADH-like_C"/>
</dbReference>
<dbReference type="RefSeq" id="WP_258815776.1">
    <property type="nucleotide sequence ID" value="NZ_JANUGW010000003.1"/>
</dbReference>
<comment type="caution">
    <text evidence="4">The sequence shown here is derived from an EMBL/GenBank/DDBJ whole genome shotgun (WGS) entry which is preliminary data.</text>
</comment>
<dbReference type="Gene3D" id="3.90.180.10">
    <property type="entry name" value="Medium-chain alcohol dehydrogenases, catalytic domain"/>
    <property type="match status" value="1"/>
</dbReference>
<dbReference type="Gene3D" id="3.40.50.720">
    <property type="entry name" value="NAD(P)-binding Rossmann-like Domain"/>
    <property type="match status" value="1"/>
</dbReference>
<evidence type="ECO:0000313" key="5">
    <source>
        <dbReference type="Proteomes" id="UP001204151"/>
    </source>
</evidence>
<accession>A0ABT1ZMP6</accession>
<dbReference type="PANTHER" id="PTHR48106:SF13">
    <property type="entry name" value="QUINONE OXIDOREDUCTASE-RELATED"/>
    <property type="match status" value="1"/>
</dbReference>
<dbReference type="InterPro" id="IPR047618">
    <property type="entry name" value="QOR-like"/>
</dbReference>
<dbReference type="Proteomes" id="UP001204151">
    <property type="component" value="Unassembled WGS sequence"/>
</dbReference>
<evidence type="ECO:0000256" key="1">
    <source>
        <dbReference type="ARBA" id="ARBA00022857"/>
    </source>
</evidence>
<name>A0ABT1ZMP6_9BURK</name>
<proteinExistence type="predicted"/>
<evidence type="ECO:0000259" key="3">
    <source>
        <dbReference type="SMART" id="SM00829"/>
    </source>
</evidence>
<dbReference type="EMBL" id="JANUGW010000003">
    <property type="protein sequence ID" value="MCS0581160.1"/>
    <property type="molecule type" value="Genomic_DNA"/>
</dbReference>
<organism evidence="4 5">
    <name type="scientific">Massilia pinisoli</name>
    <dbReference type="NCBI Taxonomy" id="1772194"/>
    <lineage>
        <taxon>Bacteria</taxon>
        <taxon>Pseudomonadati</taxon>
        <taxon>Pseudomonadota</taxon>
        <taxon>Betaproteobacteria</taxon>
        <taxon>Burkholderiales</taxon>
        <taxon>Oxalobacteraceae</taxon>
        <taxon>Telluria group</taxon>
        <taxon>Massilia</taxon>
    </lineage>
</organism>
<evidence type="ECO:0000313" key="4">
    <source>
        <dbReference type="EMBL" id="MCS0581160.1"/>
    </source>
</evidence>
<sequence>MDESIEQVRIHRQGGAGELEAERVALAPPAAGEVRVRQVAAGVNFVDVYYRNGTYPLAQLPATLGVEGAGIVEAVGPGVTGFAPGRRVAYTGLMGGYAAVRNVPVERLVAVPDGVALDAVAGGLLRAVTAHMLFAHVRELRPGDTVLVHAAAGGLGLVLTQWASALGARVIGTAGNRDKAALALAHGAERVVLYRDEDFVAAAREFSGGRGVDYAIDGIGGATLLRTFDAVRPYGMAASVGQAGGSVEPIDLMQLGRPRQIAFARPSVMQFMTDLALYREGAQAALDRLAAGLRVPVGLELPLARAAEAHAALEQGRTSGAVLLRTAS</sequence>
<dbReference type="InterPro" id="IPR036291">
    <property type="entry name" value="NAD(P)-bd_dom_sf"/>
</dbReference>
<gene>
    <name evidence="4" type="ORF">NX784_06110</name>
</gene>
<dbReference type="Pfam" id="PF00107">
    <property type="entry name" value="ADH_zinc_N"/>
    <property type="match status" value="1"/>
</dbReference>
<dbReference type="SUPFAM" id="SSF51735">
    <property type="entry name" value="NAD(P)-binding Rossmann-fold domains"/>
    <property type="match status" value="1"/>
</dbReference>
<keyword evidence="1" id="KW-0521">NADP</keyword>
<dbReference type="SMART" id="SM00829">
    <property type="entry name" value="PKS_ER"/>
    <property type="match status" value="1"/>
</dbReference>
<dbReference type="InterPro" id="IPR020843">
    <property type="entry name" value="ER"/>
</dbReference>
<keyword evidence="2" id="KW-0560">Oxidoreductase</keyword>